<keyword evidence="7 10" id="KW-0472">Membrane</keyword>
<dbReference type="STRING" id="90262.A0A1X2I0G5"/>
<evidence type="ECO:0000256" key="3">
    <source>
        <dbReference type="ARBA" id="ARBA00022723"/>
    </source>
</evidence>
<comment type="subcellular location">
    <subcellularLocation>
        <location evidence="1">Membrane</location>
    </subcellularLocation>
</comment>
<feature type="domain" description="RING-type" evidence="12">
    <location>
        <begin position="352"/>
        <end position="395"/>
    </location>
</feature>
<dbReference type="InterPro" id="IPR001841">
    <property type="entry name" value="Znf_RING"/>
</dbReference>
<feature type="chain" id="PRO_5012032786" description="RING-type domain-containing protein" evidence="11">
    <location>
        <begin position="28"/>
        <end position="545"/>
    </location>
</feature>
<dbReference type="Gene3D" id="3.30.40.10">
    <property type="entry name" value="Zinc/RING finger domain, C3HC4 (zinc finger)"/>
    <property type="match status" value="1"/>
</dbReference>
<gene>
    <name evidence="13" type="ORF">BCR42DRAFT_496227</name>
</gene>
<keyword evidence="5" id="KW-0862">Zinc</keyword>
<keyword evidence="2 10" id="KW-0812">Transmembrane</keyword>
<feature type="compositionally biased region" description="Low complexity" evidence="9">
    <location>
        <begin position="509"/>
        <end position="531"/>
    </location>
</feature>
<proteinExistence type="predicted"/>
<evidence type="ECO:0000256" key="11">
    <source>
        <dbReference type="SAM" id="SignalP"/>
    </source>
</evidence>
<accession>A0A1X2I0G5</accession>
<evidence type="ECO:0000256" key="9">
    <source>
        <dbReference type="SAM" id="MobiDB-lite"/>
    </source>
</evidence>
<dbReference type="PROSITE" id="PS00518">
    <property type="entry name" value="ZF_RING_1"/>
    <property type="match status" value="1"/>
</dbReference>
<dbReference type="Pfam" id="PF13639">
    <property type="entry name" value="zf-RING_2"/>
    <property type="match status" value="1"/>
</dbReference>
<keyword evidence="6 10" id="KW-1133">Transmembrane helix</keyword>
<feature type="region of interest" description="Disordered" evidence="9">
    <location>
        <begin position="484"/>
        <end position="545"/>
    </location>
</feature>
<evidence type="ECO:0000256" key="6">
    <source>
        <dbReference type="ARBA" id="ARBA00022989"/>
    </source>
</evidence>
<organism evidence="13 14">
    <name type="scientific">Absidia repens</name>
    <dbReference type="NCBI Taxonomy" id="90262"/>
    <lineage>
        <taxon>Eukaryota</taxon>
        <taxon>Fungi</taxon>
        <taxon>Fungi incertae sedis</taxon>
        <taxon>Mucoromycota</taxon>
        <taxon>Mucoromycotina</taxon>
        <taxon>Mucoromycetes</taxon>
        <taxon>Mucorales</taxon>
        <taxon>Cunninghamellaceae</taxon>
        <taxon>Absidia</taxon>
    </lineage>
</organism>
<feature type="signal peptide" evidence="11">
    <location>
        <begin position="1"/>
        <end position="27"/>
    </location>
</feature>
<dbReference type="SUPFAM" id="SSF57850">
    <property type="entry name" value="RING/U-box"/>
    <property type="match status" value="1"/>
</dbReference>
<sequence length="545" mass="60683">MTMSLPVGRRHVLVSFILLLFSLSATCQTIQNPSMGQELITFNDATTDSRVIYLDDSKVAQAQAFQTVYLANNTDYIAKPLFDFHDACNSSTTLDDLQHWNANGVNTIAGIKARTKIALVKRGGNCSWTTKVRTVTQLSTTYQLQVGIIILYDNQSYPSTAMPGYTLLPATGITTKPVYSSPQLPAQVNISNMIDNDITPYYQRRQIIVEKQPSQIYFVTNDYGLALLSILQNQCFNTTSYATNNGPASYMFLVPLLDDFDWSKTMGNSNPNYVSWLIAVITFFLIAVLGLLLFFRWWRIRQRREEQEYNAMLEERNLIAMQRRKLNPLPVVIVNSYPIQEYHVDTIKNTTCAICLDEFEENQPDIRVLPCEHGFCVLCIDPWLTQKSTLCPICKYNCLPTELREMDEGNEETNGTDEQQQTVAGSAIRNLNNSSANHPTNNDAFCHESTMTTDSINQPPTSPPITTSSPPLAIVLSALIKNADDPRPISVSSPSSSPMMHDGSENEKTTPPTHETSSSSASSTAHESSSSGAAPMSTRKTDENN</sequence>
<dbReference type="GO" id="GO:0016020">
    <property type="term" value="C:membrane"/>
    <property type="evidence" value="ECO:0007669"/>
    <property type="project" value="UniProtKB-SubCell"/>
</dbReference>
<keyword evidence="4 8" id="KW-0863">Zinc-finger</keyword>
<dbReference type="SMART" id="SM00184">
    <property type="entry name" value="RING"/>
    <property type="match status" value="1"/>
</dbReference>
<comment type="caution">
    <text evidence="13">The sequence shown here is derived from an EMBL/GenBank/DDBJ whole genome shotgun (WGS) entry which is preliminary data.</text>
</comment>
<evidence type="ECO:0000256" key="8">
    <source>
        <dbReference type="PROSITE-ProRule" id="PRU00175"/>
    </source>
</evidence>
<feature type="compositionally biased region" description="Polar residues" evidence="9">
    <location>
        <begin position="431"/>
        <end position="458"/>
    </location>
</feature>
<dbReference type="CDD" id="cd16454">
    <property type="entry name" value="RING-H2_PA-TM-RING"/>
    <property type="match status" value="1"/>
</dbReference>
<feature type="transmembrane region" description="Helical" evidence="10">
    <location>
        <begin position="273"/>
        <end position="295"/>
    </location>
</feature>
<evidence type="ECO:0000313" key="13">
    <source>
        <dbReference type="EMBL" id="ORZ06659.1"/>
    </source>
</evidence>
<name>A0A1X2I0G5_9FUNG</name>
<evidence type="ECO:0000259" key="12">
    <source>
        <dbReference type="PROSITE" id="PS50089"/>
    </source>
</evidence>
<dbReference type="AlphaFoldDB" id="A0A1X2I0G5"/>
<dbReference type="Gene3D" id="3.50.30.30">
    <property type="match status" value="1"/>
</dbReference>
<dbReference type="OrthoDB" id="8062037at2759"/>
<evidence type="ECO:0000256" key="7">
    <source>
        <dbReference type="ARBA" id="ARBA00023136"/>
    </source>
</evidence>
<dbReference type="PANTHER" id="PTHR46539:SF1">
    <property type="entry name" value="E3 UBIQUITIN-PROTEIN LIGASE ATL42"/>
    <property type="match status" value="1"/>
</dbReference>
<dbReference type="InterPro" id="IPR017907">
    <property type="entry name" value="Znf_RING_CS"/>
</dbReference>
<reference evidence="13 14" key="1">
    <citation type="submission" date="2016-07" db="EMBL/GenBank/DDBJ databases">
        <title>Pervasive Adenine N6-methylation of Active Genes in Fungi.</title>
        <authorList>
            <consortium name="DOE Joint Genome Institute"/>
            <person name="Mondo S.J."/>
            <person name="Dannebaum R.O."/>
            <person name="Kuo R.C."/>
            <person name="Labutti K."/>
            <person name="Haridas S."/>
            <person name="Kuo A."/>
            <person name="Salamov A."/>
            <person name="Ahrendt S.R."/>
            <person name="Lipzen A."/>
            <person name="Sullivan W."/>
            <person name="Andreopoulos W.B."/>
            <person name="Clum A."/>
            <person name="Lindquist E."/>
            <person name="Daum C."/>
            <person name="Ramamoorthy G.K."/>
            <person name="Gryganskyi A."/>
            <person name="Culley D."/>
            <person name="Magnuson J.K."/>
            <person name="James T.Y."/>
            <person name="O'Malley M.A."/>
            <person name="Stajich J.E."/>
            <person name="Spatafora J.W."/>
            <person name="Visel A."/>
            <person name="Grigoriev I.V."/>
        </authorList>
    </citation>
    <scope>NUCLEOTIDE SEQUENCE [LARGE SCALE GENOMIC DNA]</scope>
    <source>
        <strain evidence="13 14">NRRL 1336</strain>
    </source>
</reference>
<feature type="compositionally biased region" description="Low complexity" evidence="9">
    <location>
        <begin position="488"/>
        <end position="498"/>
    </location>
</feature>
<keyword evidence="14" id="KW-1185">Reference proteome</keyword>
<evidence type="ECO:0000256" key="5">
    <source>
        <dbReference type="ARBA" id="ARBA00022833"/>
    </source>
</evidence>
<keyword evidence="11" id="KW-0732">Signal</keyword>
<evidence type="ECO:0000256" key="10">
    <source>
        <dbReference type="SAM" id="Phobius"/>
    </source>
</evidence>
<dbReference type="PROSITE" id="PS50089">
    <property type="entry name" value="ZF_RING_2"/>
    <property type="match status" value="1"/>
</dbReference>
<dbReference type="Proteomes" id="UP000193560">
    <property type="component" value="Unassembled WGS sequence"/>
</dbReference>
<dbReference type="PANTHER" id="PTHR46539">
    <property type="entry name" value="E3 UBIQUITIN-PROTEIN LIGASE ATL42"/>
    <property type="match status" value="1"/>
</dbReference>
<keyword evidence="3" id="KW-0479">Metal-binding</keyword>
<protein>
    <recommendedName>
        <fullName evidence="12">RING-type domain-containing protein</fullName>
    </recommendedName>
</protein>
<dbReference type="EMBL" id="MCGE01000038">
    <property type="protein sequence ID" value="ORZ06659.1"/>
    <property type="molecule type" value="Genomic_DNA"/>
</dbReference>
<evidence type="ECO:0000313" key="14">
    <source>
        <dbReference type="Proteomes" id="UP000193560"/>
    </source>
</evidence>
<dbReference type="GO" id="GO:0008270">
    <property type="term" value="F:zinc ion binding"/>
    <property type="evidence" value="ECO:0007669"/>
    <property type="project" value="UniProtKB-KW"/>
</dbReference>
<evidence type="ECO:0000256" key="2">
    <source>
        <dbReference type="ARBA" id="ARBA00022692"/>
    </source>
</evidence>
<evidence type="ECO:0000256" key="4">
    <source>
        <dbReference type="ARBA" id="ARBA00022771"/>
    </source>
</evidence>
<feature type="region of interest" description="Disordered" evidence="9">
    <location>
        <begin position="431"/>
        <end position="470"/>
    </location>
</feature>
<evidence type="ECO:0000256" key="1">
    <source>
        <dbReference type="ARBA" id="ARBA00004370"/>
    </source>
</evidence>
<dbReference type="InterPro" id="IPR013083">
    <property type="entry name" value="Znf_RING/FYVE/PHD"/>
</dbReference>